<dbReference type="EMBL" id="AATS01000009">
    <property type="protein sequence ID" value="EAU54328.1"/>
    <property type="molecule type" value="Genomic_DNA"/>
</dbReference>
<dbReference type="InParanoid" id="Q0EYN9"/>
<sequence>MMSPTTVQTAIDDFVRYADTVEKSDAQATPDQCLEMLSQYLVHYSDLFNEMESEEEPADFADWEEGLDNHMSALLEGDVEAVGHLGNLPLEALDPEHMRDFLGWFVLRETSDGELLQAYSDTLRAWVDFILARGWWKHDVYLGFIEVLEEVTPEAVRVARVSRVLFHFIRSGGGVPPRMRGQRFSRFVEGHAQVSTLAENSLQFSFHHQDELIGPVILPAPILGMIEVGDVFDLELGMRGDAWVIVDVGPVYPSCVYVEVEEYQGLDKLS</sequence>
<accession>Q0EYN9</accession>
<comment type="caution">
    <text evidence="1">The sequence shown here is derived from an EMBL/GenBank/DDBJ whole genome shotgun (WGS) entry which is preliminary data.</text>
</comment>
<dbReference type="Proteomes" id="UP000005297">
    <property type="component" value="Unassembled WGS sequence"/>
</dbReference>
<protein>
    <submittedName>
        <fullName evidence="1">Uncharacterized protein</fullName>
    </submittedName>
</protein>
<evidence type="ECO:0000313" key="2">
    <source>
        <dbReference type="Proteomes" id="UP000005297"/>
    </source>
</evidence>
<keyword evidence="2" id="KW-1185">Reference proteome</keyword>
<evidence type="ECO:0000313" key="1">
    <source>
        <dbReference type="EMBL" id="EAU54328.1"/>
    </source>
</evidence>
<name>Q0EYN9_9PROT</name>
<dbReference type="AlphaFoldDB" id="Q0EYN9"/>
<dbReference type="HOGENOM" id="CLU_1029748_0_0_0"/>
<reference evidence="1 2" key="1">
    <citation type="submission" date="2006-09" db="EMBL/GenBank/DDBJ databases">
        <authorList>
            <person name="Emerson D."/>
            <person name="Ferriera S."/>
            <person name="Johnson J."/>
            <person name="Kravitz S."/>
            <person name="Halpern A."/>
            <person name="Remington K."/>
            <person name="Beeson K."/>
            <person name="Tran B."/>
            <person name="Rogers Y.-H."/>
            <person name="Friedman R."/>
            <person name="Venter J.C."/>
        </authorList>
    </citation>
    <scope>NUCLEOTIDE SEQUENCE [LARGE SCALE GENOMIC DNA]</scope>
    <source>
        <strain evidence="1 2">PV-1</strain>
    </source>
</reference>
<proteinExistence type="predicted"/>
<dbReference type="STRING" id="314344.AL013_08110"/>
<gene>
    <name evidence="1" type="ORF">SPV1_00075</name>
</gene>
<organism evidence="1 2">
    <name type="scientific">Mariprofundus ferrooxydans PV-1</name>
    <dbReference type="NCBI Taxonomy" id="314345"/>
    <lineage>
        <taxon>Bacteria</taxon>
        <taxon>Pseudomonadati</taxon>
        <taxon>Pseudomonadota</taxon>
        <taxon>Candidatius Mariprofundia</taxon>
        <taxon>Mariprofundales</taxon>
        <taxon>Mariprofundaceae</taxon>
        <taxon>Mariprofundus</taxon>
    </lineage>
</organism>